<evidence type="ECO:0000313" key="4">
    <source>
        <dbReference type="Proteomes" id="UP000663090"/>
    </source>
</evidence>
<gene>
    <name evidence="3" type="ORF">JY572_14035</name>
</gene>
<dbReference type="Proteomes" id="UP000663090">
    <property type="component" value="Chromosome"/>
</dbReference>
<dbReference type="InterPro" id="IPR016181">
    <property type="entry name" value="Acyl_CoA_acyltransferase"/>
</dbReference>
<evidence type="ECO:0000259" key="2">
    <source>
        <dbReference type="PROSITE" id="PS51186"/>
    </source>
</evidence>
<accession>A0ABX7NL36</accession>
<dbReference type="Gene3D" id="3.40.630.30">
    <property type="match status" value="1"/>
</dbReference>
<reference evidence="3 4" key="1">
    <citation type="submission" date="2021-02" db="EMBL/GenBank/DDBJ databases">
        <title>De Novo genome assembly of isolated myxobacteria.</title>
        <authorList>
            <person name="Stevens D.C."/>
        </authorList>
    </citation>
    <scope>NUCLEOTIDE SEQUENCE [LARGE SCALE GENOMIC DNA]</scope>
    <source>
        <strain evidence="3 4">SCHIC003</strain>
    </source>
</reference>
<name>A0ABX7NL36_9BACT</name>
<dbReference type="CDD" id="cd04301">
    <property type="entry name" value="NAT_SF"/>
    <property type="match status" value="1"/>
</dbReference>
<feature type="compositionally biased region" description="Basic residues" evidence="1">
    <location>
        <begin position="197"/>
        <end position="215"/>
    </location>
</feature>
<dbReference type="SUPFAM" id="SSF55729">
    <property type="entry name" value="Acyl-CoA N-acyltransferases (Nat)"/>
    <property type="match status" value="1"/>
</dbReference>
<organism evidence="3 4">
    <name type="scientific">Myxococcus landrumensis</name>
    <dbReference type="NCBI Taxonomy" id="2813577"/>
    <lineage>
        <taxon>Bacteria</taxon>
        <taxon>Pseudomonadati</taxon>
        <taxon>Myxococcota</taxon>
        <taxon>Myxococcia</taxon>
        <taxon>Myxococcales</taxon>
        <taxon>Cystobacterineae</taxon>
        <taxon>Myxococcaceae</taxon>
        <taxon>Myxococcus</taxon>
    </lineage>
</organism>
<evidence type="ECO:0000313" key="3">
    <source>
        <dbReference type="EMBL" id="QSQ18247.1"/>
    </source>
</evidence>
<proteinExistence type="predicted"/>
<keyword evidence="4" id="KW-1185">Reference proteome</keyword>
<dbReference type="InterPro" id="IPR000182">
    <property type="entry name" value="GNAT_dom"/>
</dbReference>
<protein>
    <submittedName>
        <fullName evidence="3">GNAT family N-acetyltransferase</fullName>
    </submittedName>
</protein>
<feature type="region of interest" description="Disordered" evidence="1">
    <location>
        <begin position="193"/>
        <end position="215"/>
    </location>
</feature>
<dbReference type="EMBL" id="CP071091">
    <property type="protein sequence ID" value="QSQ18247.1"/>
    <property type="molecule type" value="Genomic_DNA"/>
</dbReference>
<dbReference type="PROSITE" id="PS51186">
    <property type="entry name" value="GNAT"/>
    <property type="match status" value="1"/>
</dbReference>
<sequence>MDEPRGPKPITFRGMSLDIDVQELTPDQWPALEKLFGKNGACSGCWCMFWRMEEGERFHDVKGASAKQRLKVLVEQGRAQGLLAYVEGEPVGWLTFGPRRSFPRLDRAPSLQCDDADDVWSLPCFFIHKDFRGQGVATVMLKSVMDTLRQRGVSTLEGYPMKPPAGTTRLSNASAYTGTVPFFEKQGFKLVAERPQGKQRVRKSLAPRRSMRKRS</sequence>
<evidence type="ECO:0000256" key="1">
    <source>
        <dbReference type="SAM" id="MobiDB-lite"/>
    </source>
</evidence>
<dbReference type="Pfam" id="PF00583">
    <property type="entry name" value="Acetyltransf_1"/>
    <property type="match status" value="1"/>
</dbReference>
<feature type="domain" description="N-acetyltransferase" evidence="2">
    <location>
        <begin position="19"/>
        <end position="206"/>
    </location>
</feature>